<dbReference type="Gene3D" id="3.10.310.70">
    <property type="match status" value="1"/>
</dbReference>
<dbReference type="EMBL" id="CADCUP010000225">
    <property type="protein sequence ID" value="CAA9418643.1"/>
    <property type="molecule type" value="Genomic_DNA"/>
</dbReference>
<evidence type="ECO:0000259" key="1">
    <source>
        <dbReference type="Pfam" id="PF07969"/>
    </source>
</evidence>
<dbReference type="Gene3D" id="3.20.20.140">
    <property type="entry name" value="Metal-dependent hydrolases"/>
    <property type="match status" value="1"/>
</dbReference>
<dbReference type="Pfam" id="PF07969">
    <property type="entry name" value="Amidohydro_3"/>
    <property type="match status" value="1"/>
</dbReference>
<dbReference type="GO" id="GO:0016810">
    <property type="term" value="F:hydrolase activity, acting on carbon-nitrogen (but not peptide) bonds"/>
    <property type="evidence" value="ECO:0007669"/>
    <property type="project" value="InterPro"/>
</dbReference>
<dbReference type="InterPro" id="IPR011059">
    <property type="entry name" value="Metal-dep_hydrolase_composite"/>
</dbReference>
<name>A0A6J4PPX8_9ACTN</name>
<dbReference type="Gene3D" id="2.30.40.10">
    <property type="entry name" value="Urease, subunit C, domain 1"/>
    <property type="match status" value="1"/>
</dbReference>
<feature type="domain" description="Amidohydrolase 3" evidence="1">
    <location>
        <begin position="50"/>
        <end position="491"/>
    </location>
</feature>
<gene>
    <name evidence="2" type="ORF">AVDCRST_MAG06-3368</name>
</gene>
<accession>A0A6J4PPX8</accession>
<reference evidence="2" key="1">
    <citation type="submission" date="2020-02" db="EMBL/GenBank/DDBJ databases">
        <authorList>
            <person name="Meier V. D."/>
        </authorList>
    </citation>
    <scope>NUCLEOTIDE SEQUENCE</scope>
    <source>
        <strain evidence="2">AVDCRST_MAG06</strain>
    </source>
</reference>
<dbReference type="PANTHER" id="PTHR22642">
    <property type="entry name" value="IMIDAZOLONEPROPIONASE"/>
    <property type="match status" value="1"/>
</dbReference>
<evidence type="ECO:0000313" key="2">
    <source>
        <dbReference type="EMBL" id="CAA9418643.1"/>
    </source>
</evidence>
<organism evidence="2">
    <name type="scientific">uncultured Nocardioides sp</name>
    <dbReference type="NCBI Taxonomy" id="198441"/>
    <lineage>
        <taxon>Bacteria</taxon>
        <taxon>Bacillati</taxon>
        <taxon>Actinomycetota</taxon>
        <taxon>Actinomycetes</taxon>
        <taxon>Propionibacteriales</taxon>
        <taxon>Nocardioidaceae</taxon>
        <taxon>Nocardioides</taxon>
        <taxon>environmental samples</taxon>
    </lineage>
</organism>
<dbReference type="AlphaFoldDB" id="A0A6J4PPX8"/>
<sequence>MTTATLVRQARLVPVRTPPAGEGEPVDLRIVDGVVAEVAPALAPATGELVVEAAGRWAVPGLWDQHVHMAQAAHTRIQVDLTGSAGPEEVLDRVLRHVEGLPAASEAAVLGFGFRSAAWARPATVDMLDAVVADRPVVLISGDAHNGWLNTRALTLLDAPATAGPLQEREWFEVFARLGELPGDPALLERAYRTAAADAAAAGVVGIVDMDFGRPYADWPGRTDAGIDQLRVRTAVYPDRLDEVVGAGLRTGTPLDPSGLVTMGPLKIISDGSLNTRTAYCCQPYAPGERPHGQQNYGPEELGHLLRRAVEHGLRVAVHAIGDAATTTALDAFAQSGAAGTVEHAQLVRLEDLPRMAALGVGASVQPAHLLDDREITGQIWADRADRCFLLRSMHDAGVRLGFGSDAPVAPLDPWLAMDAAVHRARRGEDPWNAAEVVPPALALASSTDGQDTLAVGSRGDVVLLDDEPLAAVASRRAPYVAATLVGGRPTHLTL</sequence>
<dbReference type="SUPFAM" id="SSF51338">
    <property type="entry name" value="Composite domain of metallo-dependent hydrolases"/>
    <property type="match status" value="1"/>
</dbReference>
<dbReference type="InterPro" id="IPR013108">
    <property type="entry name" value="Amidohydro_3"/>
</dbReference>
<dbReference type="SUPFAM" id="SSF51556">
    <property type="entry name" value="Metallo-dependent hydrolases"/>
    <property type="match status" value="1"/>
</dbReference>
<proteinExistence type="predicted"/>
<dbReference type="PANTHER" id="PTHR22642:SF2">
    <property type="entry name" value="PROTEIN LONG AFTER FAR-RED 3"/>
    <property type="match status" value="1"/>
</dbReference>
<dbReference type="RefSeq" id="WP_295661941.1">
    <property type="nucleotide sequence ID" value="NZ_CADCUP010000225.1"/>
</dbReference>
<dbReference type="InterPro" id="IPR032466">
    <property type="entry name" value="Metal_Hydrolase"/>
</dbReference>
<protein>
    <submittedName>
        <fullName evidence="2">Exoenzymes regulatory protein AepA in lipid-linked oligosaccharide synthesis cluster</fullName>
    </submittedName>
</protein>